<keyword evidence="5" id="KW-0819">tRNA processing</keyword>
<evidence type="ECO:0000259" key="7">
    <source>
        <dbReference type="Pfam" id="PF00588"/>
    </source>
</evidence>
<comment type="subunit">
    <text evidence="5">Homodimer.</text>
</comment>
<evidence type="ECO:0000256" key="1">
    <source>
        <dbReference type="ARBA" id="ARBA00007228"/>
    </source>
</evidence>
<dbReference type="EC" id="2.1.1.200" evidence="5"/>
<dbReference type="NCBIfam" id="TIGR00050">
    <property type="entry name" value="rRNA_methyl_1"/>
    <property type="match status" value="1"/>
</dbReference>
<dbReference type="RefSeq" id="WP_407050505.1">
    <property type="nucleotide sequence ID" value="NZ_CP158568.1"/>
</dbReference>
<dbReference type="Gene3D" id="1.10.8.590">
    <property type="match status" value="1"/>
</dbReference>
<dbReference type="InterPro" id="IPR029026">
    <property type="entry name" value="tRNA_m1G_MTases_N"/>
</dbReference>
<evidence type="ECO:0000313" key="8">
    <source>
        <dbReference type="EMBL" id="XBY45412.1"/>
    </source>
</evidence>
<dbReference type="PANTHER" id="PTHR42786:SF7">
    <property type="entry name" value="TRNA_RRNA METHYLTRANSFERASE SPOU TYPE DOMAIN-CONTAINING PROTEIN"/>
    <property type="match status" value="1"/>
</dbReference>
<gene>
    <name evidence="5" type="primary">trmJ</name>
    <name evidence="8" type="ORF">ABS361_03770</name>
</gene>
<keyword evidence="3" id="KW-0808">Transferase</keyword>
<dbReference type="SUPFAM" id="SSF75217">
    <property type="entry name" value="alpha/beta knot"/>
    <property type="match status" value="1"/>
</dbReference>
<keyword evidence="2 5" id="KW-0489">Methyltransferase</keyword>
<feature type="compositionally biased region" description="Gly residues" evidence="6">
    <location>
        <begin position="260"/>
        <end position="271"/>
    </location>
</feature>
<comment type="catalytic activity">
    <reaction evidence="5">
        <text>uridine(32) in tRNA + S-adenosyl-L-methionine = 2'-O-methyluridine(32) in tRNA + S-adenosyl-L-homocysteine + H(+)</text>
        <dbReference type="Rhea" id="RHEA:42936"/>
        <dbReference type="Rhea" id="RHEA-COMP:10107"/>
        <dbReference type="Rhea" id="RHEA-COMP:10290"/>
        <dbReference type="ChEBI" id="CHEBI:15378"/>
        <dbReference type="ChEBI" id="CHEBI:57856"/>
        <dbReference type="ChEBI" id="CHEBI:59789"/>
        <dbReference type="ChEBI" id="CHEBI:65315"/>
        <dbReference type="ChEBI" id="CHEBI:74478"/>
        <dbReference type="EC" id="2.1.1.200"/>
    </reaction>
</comment>
<feature type="region of interest" description="Disordered" evidence="6">
    <location>
        <begin position="249"/>
        <end position="280"/>
    </location>
</feature>
<dbReference type="PIRSF" id="PIRSF004808">
    <property type="entry name" value="LasT"/>
    <property type="match status" value="1"/>
</dbReference>
<dbReference type="GO" id="GO:0002128">
    <property type="term" value="P:tRNA nucleoside ribose methylation"/>
    <property type="evidence" value="ECO:0007669"/>
    <property type="project" value="TreeGrafter"/>
</dbReference>
<proteinExistence type="inferred from homology"/>
<comment type="similarity">
    <text evidence="1">Belongs to the class IV-like SAM-binding methyltransferase superfamily. RNA methyltransferase TrmH family.</text>
</comment>
<feature type="domain" description="tRNA/rRNA methyltransferase SpoU type" evidence="7">
    <location>
        <begin position="8"/>
        <end position="158"/>
    </location>
</feature>
<dbReference type="AlphaFoldDB" id="A0AAU7XBB2"/>
<evidence type="ECO:0000256" key="3">
    <source>
        <dbReference type="ARBA" id="ARBA00022679"/>
    </source>
</evidence>
<comment type="function">
    <text evidence="5">Catalyzes the formation of 2'O-methylated cytidine (Cm32) or 2'O-methylated uridine (Um32) at position 32 in tRNA.</text>
</comment>
<dbReference type="PANTHER" id="PTHR42786">
    <property type="entry name" value="TRNA/RRNA METHYLTRANSFERASE"/>
    <property type="match status" value="1"/>
</dbReference>
<evidence type="ECO:0000256" key="2">
    <source>
        <dbReference type="ARBA" id="ARBA00022603"/>
    </source>
</evidence>
<sequence length="280" mass="30468">MTSALPPVIILVETQMGENIGAAARAMANFGLKELRLVKPRDGWPNDKARAAASRGDTIIDEVRLFDRLEDAITDLELVFATTARPHDIAKEVVSPAVAAGEMMAAASSGARVGVVFGREKWGLTSDEVGLADKICTVPVDPVFASLNVGQAVILVAYEWRKLVVGDAAWTPFGEKERSPQATKADVLRFFEHLERSLDAVEFFRPPEKRQHMVRNLRQIFQKARLSDQEVRTLRGMVAALERRPTRLTLSREAEVQAGEGQGGGGQGPLGGADDAARKD</sequence>
<dbReference type="InterPro" id="IPR029028">
    <property type="entry name" value="Alpha/beta_knot_MTases"/>
</dbReference>
<name>A0AAU7XBB2_9HYPH</name>
<dbReference type="CDD" id="cd18093">
    <property type="entry name" value="SpoU-like_TrmJ"/>
    <property type="match status" value="1"/>
</dbReference>
<keyword evidence="5" id="KW-0963">Cytoplasm</keyword>
<organism evidence="8">
    <name type="scientific">Methyloraptor flagellatus</name>
    <dbReference type="NCBI Taxonomy" id="3162530"/>
    <lineage>
        <taxon>Bacteria</taxon>
        <taxon>Pseudomonadati</taxon>
        <taxon>Pseudomonadota</taxon>
        <taxon>Alphaproteobacteria</taxon>
        <taxon>Hyphomicrobiales</taxon>
        <taxon>Ancalomicrobiaceae</taxon>
        <taxon>Methyloraptor</taxon>
    </lineage>
</organism>
<protein>
    <recommendedName>
        <fullName evidence="5">tRNA (cytidine/uridine-2'-O-)-methyltransferase TrmJ</fullName>
        <ecNumber evidence="5">2.1.1.200</ecNumber>
    </recommendedName>
    <alternativeName>
        <fullName evidence="5">tRNA (cytidine(32)/uridine(32)-2'-O)-methyltransferase</fullName>
    </alternativeName>
    <alternativeName>
        <fullName evidence="5">tRNA Cm32/Um32 methyltransferase</fullName>
    </alternativeName>
</protein>
<dbReference type="Pfam" id="PF00588">
    <property type="entry name" value="SpoU_methylase"/>
    <property type="match status" value="1"/>
</dbReference>
<accession>A0AAU7XBB2</accession>
<dbReference type="InterPro" id="IPR001537">
    <property type="entry name" value="SpoU_MeTrfase"/>
</dbReference>
<comment type="catalytic activity">
    <reaction evidence="5">
        <text>cytidine(32) in tRNA + S-adenosyl-L-methionine = 2'-O-methylcytidine(32) in tRNA + S-adenosyl-L-homocysteine + H(+)</text>
        <dbReference type="Rhea" id="RHEA:42932"/>
        <dbReference type="Rhea" id="RHEA-COMP:10288"/>
        <dbReference type="Rhea" id="RHEA-COMP:10289"/>
        <dbReference type="ChEBI" id="CHEBI:15378"/>
        <dbReference type="ChEBI" id="CHEBI:57856"/>
        <dbReference type="ChEBI" id="CHEBI:59789"/>
        <dbReference type="ChEBI" id="CHEBI:74495"/>
        <dbReference type="ChEBI" id="CHEBI:82748"/>
        <dbReference type="EC" id="2.1.1.200"/>
    </reaction>
</comment>
<dbReference type="Gene3D" id="3.40.1280.10">
    <property type="match status" value="1"/>
</dbReference>
<dbReference type="EMBL" id="CP158568">
    <property type="protein sequence ID" value="XBY45412.1"/>
    <property type="molecule type" value="Genomic_DNA"/>
</dbReference>
<reference evidence="8" key="1">
    <citation type="submission" date="2024-06" db="EMBL/GenBank/DDBJ databases">
        <title>Methylostella associata gen. nov., sp. nov., a novel Ancalomicrobiaceae-affiliated facultatively methylotrophic bacteria that feed on methanotrophs of the genus Methylococcus.</title>
        <authorList>
            <person name="Saltykova V."/>
            <person name="Danilova O.V."/>
            <person name="Oshkin I.Y."/>
            <person name="Belova S.E."/>
            <person name="Pimenov N.V."/>
            <person name="Dedysh S.N."/>
        </authorList>
    </citation>
    <scope>NUCLEOTIDE SEQUENCE</scope>
    <source>
        <strain evidence="8">S20</strain>
    </source>
</reference>
<dbReference type="GO" id="GO:0003723">
    <property type="term" value="F:RNA binding"/>
    <property type="evidence" value="ECO:0007669"/>
    <property type="project" value="InterPro"/>
</dbReference>
<evidence type="ECO:0000256" key="5">
    <source>
        <dbReference type="RuleBase" id="RU362024"/>
    </source>
</evidence>
<dbReference type="GO" id="GO:0005829">
    <property type="term" value="C:cytosol"/>
    <property type="evidence" value="ECO:0007669"/>
    <property type="project" value="TreeGrafter"/>
</dbReference>
<comment type="subcellular location">
    <subcellularLocation>
        <location evidence="5">Cytoplasm</location>
    </subcellularLocation>
</comment>
<dbReference type="InterPro" id="IPR004384">
    <property type="entry name" value="RNA_MeTrfase_TrmJ/LasT"/>
</dbReference>
<keyword evidence="4 5" id="KW-0949">S-adenosyl-L-methionine</keyword>
<dbReference type="GO" id="GO:0160206">
    <property type="term" value="F:tRNA (cytidine(32)/uridine(32)-2'-O)-methyltransferase activity"/>
    <property type="evidence" value="ECO:0007669"/>
    <property type="project" value="UniProtKB-EC"/>
</dbReference>
<evidence type="ECO:0000256" key="4">
    <source>
        <dbReference type="ARBA" id="ARBA00022691"/>
    </source>
</evidence>
<evidence type="ECO:0000256" key="6">
    <source>
        <dbReference type="SAM" id="MobiDB-lite"/>
    </source>
</evidence>
<dbReference type="KEGG" id="mflg:ABS361_03770"/>